<dbReference type="AlphaFoldDB" id="A0A0E0G3W8"/>
<dbReference type="Gramene" id="ONIVA02G10650.1">
    <property type="protein sequence ID" value="ONIVA02G10650.1"/>
    <property type="gene ID" value="ONIVA02G10650"/>
</dbReference>
<evidence type="ECO:0000256" key="1">
    <source>
        <dbReference type="SAM" id="MobiDB-lite"/>
    </source>
</evidence>
<organism evidence="3">
    <name type="scientific">Oryza nivara</name>
    <name type="common">Indian wild rice</name>
    <name type="synonym">Oryza sativa f. spontanea</name>
    <dbReference type="NCBI Taxonomy" id="4536"/>
    <lineage>
        <taxon>Eukaryota</taxon>
        <taxon>Viridiplantae</taxon>
        <taxon>Streptophyta</taxon>
        <taxon>Embryophyta</taxon>
        <taxon>Tracheophyta</taxon>
        <taxon>Spermatophyta</taxon>
        <taxon>Magnoliopsida</taxon>
        <taxon>Liliopsida</taxon>
        <taxon>Poales</taxon>
        <taxon>Poaceae</taxon>
        <taxon>BOP clade</taxon>
        <taxon>Oryzoideae</taxon>
        <taxon>Oryzeae</taxon>
        <taxon>Oryzinae</taxon>
        <taxon>Oryza</taxon>
    </lineage>
</organism>
<keyword evidence="2" id="KW-0732">Signal</keyword>
<dbReference type="EnsemblPlants" id="ONIVA02G10650.1">
    <property type="protein sequence ID" value="ONIVA02G10650.1"/>
    <property type="gene ID" value="ONIVA02G10650"/>
</dbReference>
<feature type="region of interest" description="Disordered" evidence="1">
    <location>
        <begin position="20"/>
        <end position="90"/>
    </location>
</feature>
<sequence length="260" mass="27752">MGSGPGLSVARLLSFSLSFVSPSSSTSGQAATRRCGSAGRGGYGAGAARRRPGKARRNSGDPPSAAAARDGARASSAAGQRHGRSRLQGDRAVELGSFQIDGCASVYEGSLWGGLSTMIPPAAERRPGRHSYDGAHPKLKGPASSMLQEVSQGARIYHGTDGRRRAKTRGAVRTKQRWLAVGDVRRCSTCAPRRPVATRLPQWRRRQQDYSSTPSNLQLRLGSLTMVISSGGERVIARCSMECMTGKRQRRMGFLWPGLA</sequence>
<protein>
    <submittedName>
        <fullName evidence="3">Uncharacterized protein</fullName>
    </submittedName>
</protein>
<reference evidence="3" key="2">
    <citation type="submission" date="2018-04" db="EMBL/GenBank/DDBJ databases">
        <title>OnivRS2 (Oryza nivara Reference Sequence Version 2).</title>
        <authorList>
            <person name="Zhang J."/>
            <person name="Kudrna D."/>
            <person name="Lee S."/>
            <person name="Talag J."/>
            <person name="Rajasekar S."/>
            <person name="Welchert J."/>
            <person name="Hsing Y.-I."/>
            <person name="Wing R.A."/>
        </authorList>
    </citation>
    <scope>NUCLEOTIDE SEQUENCE [LARGE SCALE GENOMIC DNA]</scope>
    <source>
        <strain evidence="3">SL10</strain>
    </source>
</reference>
<feature type="chain" id="PRO_5002360096" evidence="2">
    <location>
        <begin position="26"/>
        <end position="260"/>
    </location>
</feature>
<feature type="compositionally biased region" description="Basic residues" evidence="1">
    <location>
        <begin position="48"/>
        <end position="57"/>
    </location>
</feature>
<dbReference type="HOGENOM" id="CLU_1071110_0_0_1"/>
<feature type="compositionally biased region" description="Low complexity" evidence="1">
    <location>
        <begin position="60"/>
        <end position="80"/>
    </location>
</feature>
<keyword evidence="4" id="KW-1185">Reference proteome</keyword>
<name>A0A0E0G3W8_ORYNI</name>
<evidence type="ECO:0000313" key="4">
    <source>
        <dbReference type="Proteomes" id="UP000006591"/>
    </source>
</evidence>
<dbReference type="Proteomes" id="UP000006591">
    <property type="component" value="Chromosome 2"/>
</dbReference>
<evidence type="ECO:0000313" key="3">
    <source>
        <dbReference type="EnsemblPlants" id="ONIVA02G10650.1"/>
    </source>
</evidence>
<evidence type="ECO:0000256" key="2">
    <source>
        <dbReference type="SAM" id="SignalP"/>
    </source>
</evidence>
<proteinExistence type="predicted"/>
<feature type="signal peptide" evidence="2">
    <location>
        <begin position="1"/>
        <end position="25"/>
    </location>
</feature>
<reference evidence="3" key="1">
    <citation type="submission" date="2015-04" db="UniProtKB">
        <authorList>
            <consortium name="EnsemblPlants"/>
        </authorList>
    </citation>
    <scope>IDENTIFICATION</scope>
    <source>
        <strain evidence="3">SL10</strain>
    </source>
</reference>
<feature type="compositionally biased region" description="Low complexity" evidence="1">
    <location>
        <begin position="20"/>
        <end position="37"/>
    </location>
</feature>
<accession>A0A0E0G3W8</accession>